<sequence length="75" mass="8102">MASVSTCTIILLVGHEWGRSWGIAPIGHILTDSIGDTATFKYHVWSTSNSTQHPSDCLAPRSFISTSATSPLTRQ</sequence>
<dbReference type="EMBL" id="QXFV01001891">
    <property type="protein sequence ID" value="KAE8996456.1"/>
    <property type="molecule type" value="Genomic_DNA"/>
</dbReference>
<gene>
    <name evidence="2" type="ORF">PR001_g19860</name>
    <name evidence="3" type="ORF">PR003_g31104</name>
</gene>
<proteinExistence type="predicted"/>
<evidence type="ECO:0000256" key="1">
    <source>
        <dbReference type="SAM" id="SignalP"/>
    </source>
</evidence>
<keyword evidence="5" id="KW-1185">Reference proteome</keyword>
<comment type="caution">
    <text evidence="3">The sequence shown here is derived from an EMBL/GenBank/DDBJ whole genome shotgun (WGS) entry which is preliminary data.</text>
</comment>
<evidence type="ECO:0000313" key="4">
    <source>
        <dbReference type="Proteomes" id="UP000429607"/>
    </source>
</evidence>
<dbReference type="EMBL" id="QXFT01006262">
    <property type="protein sequence ID" value="KAE9269572.1"/>
    <property type="molecule type" value="Genomic_DNA"/>
</dbReference>
<feature type="chain" id="PRO_5036167056" description="Secreted protein" evidence="1">
    <location>
        <begin position="23"/>
        <end position="75"/>
    </location>
</feature>
<evidence type="ECO:0000313" key="3">
    <source>
        <dbReference type="EMBL" id="KAE9269572.1"/>
    </source>
</evidence>
<dbReference type="AlphaFoldDB" id="A0A6A4BAB6"/>
<keyword evidence="1" id="KW-0732">Signal</keyword>
<evidence type="ECO:0000313" key="2">
    <source>
        <dbReference type="EMBL" id="KAE8996456.1"/>
    </source>
</evidence>
<accession>A0A6A4BAB6</accession>
<name>A0A6A4BAB6_9STRA</name>
<organism evidence="3 5">
    <name type="scientific">Phytophthora rubi</name>
    <dbReference type="NCBI Taxonomy" id="129364"/>
    <lineage>
        <taxon>Eukaryota</taxon>
        <taxon>Sar</taxon>
        <taxon>Stramenopiles</taxon>
        <taxon>Oomycota</taxon>
        <taxon>Peronosporomycetes</taxon>
        <taxon>Peronosporales</taxon>
        <taxon>Peronosporaceae</taxon>
        <taxon>Phytophthora</taxon>
    </lineage>
</organism>
<dbReference type="Proteomes" id="UP000434957">
    <property type="component" value="Unassembled WGS sequence"/>
</dbReference>
<reference evidence="3 5" key="1">
    <citation type="submission" date="2018-08" db="EMBL/GenBank/DDBJ databases">
        <title>Genomic investigation of the strawberry pathogen Phytophthora fragariae indicates pathogenicity is determined by transcriptional variation in three key races.</title>
        <authorList>
            <person name="Adams T.M."/>
            <person name="Armitage A.D."/>
            <person name="Sobczyk M.K."/>
            <person name="Bates H.J."/>
            <person name="Dunwell J.M."/>
            <person name="Nellist C.F."/>
            <person name="Harrison R.J."/>
        </authorList>
    </citation>
    <scope>NUCLEOTIDE SEQUENCE [LARGE SCALE GENOMIC DNA]</scope>
    <source>
        <strain evidence="2 4">SCRP249</strain>
        <strain evidence="3 5">SCRP333</strain>
    </source>
</reference>
<dbReference type="Proteomes" id="UP000429607">
    <property type="component" value="Unassembled WGS sequence"/>
</dbReference>
<protein>
    <recommendedName>
        <fullName evidence="6">Secreted protein</fullName>
    </recommendedName>
</protein>
<evidence type="ECO:0008006" key="6">
    <source>
        <dbReference type="Google" id="ProtNLM"/>
    </source>
</evidence>
<feature type="signal peptide" evidence="1">
    <location>
        <begin position="1"/>
        <end position="22"/>
    </location>
</feature>
<evidence type="ECO:0000313" key="5">
    <source>
        <dbReference type="Proteomes" id="UP000434957"/>
    </source>
</evidence>